<feature type="compositionally biased region" description="Gly residues" evidence="1">
    <location>
        <begin position="26"/>
        <end position="76"/>
    </location>
</feature>
<dbReference type="PANTHER" id="PTHR10587">
    <property type="entry name" value="GLYCOSYL TRANSFERASE-RELATED"/>
    <property type="match status" value="1"/>
</dbReference>
<keyword evidence="2" id="KW-0472">Membrane</keyword>
<evidence type="ECO:0000259" key="3">
    <source>
        <dbReference type="PROSITE" id="PS51677"/>
    </source>
</evidence>
<dbReference type="SUPFAM" id="SSF88713">
    <property type="entry name" value="Glycoside hydrolase/deacetylase"/>
    <property type="match status" value="1"/>
</dbReference>
<evidence type="ECO:0000256" key="2">
    <source>
        <dbReference type="SAM" id="Phobius"/>
    </source>
</evidence>
<evidence type="ECO:0000313" key="4">
    <source>
        <dbReference type="EMBL" id="MBY8885792.1"/>
    </source>
</evidence>
<sequence>MARVRGGLSGEDRTPGSSEGWNANGEGSGPYDNGGGDDPGWYGNGGGEGPGSYGNGNGGGGQWPGAGGGLLGGGPGRHVRRRRARIAAASVAGLAAAGVLAGVWTAQAGEPSHRTGAAPASSAASGPSSSHGAAAPVPGQTSVPDPKLPAPLVNMDIAHAAATGGKAVNITIDDGPDPVWTPKVLQVLKENGVKATFCMIGPQAAAHPEVVRQVVADGNRLCDHTVSHNTSMDHMPDSYQSKEILDAEQMIEKASGGVKPMYYRAPGGAFTPYSRQIAASQGMRPLGWNVDTKDFDRPGVPTIVKTLKSELPNGPTVLFHDGGGNRGQTVAALKEILPWLRQQGYGFSFPVR</sequence>
<feature type="transmembrane region" description="Helical" evidence="2">
    <location>
        <begin position="86"/>
        <end position="106"/>
    </location>
</feature>
<keyword evidence="2" id="KW-0812">Transmembrane</keyword>
<evidence type="ECO:0000313" key="5">
    <source>
        <dbReference type="Proteomes" id="UP001198565"/>
    </source>
</evidence>
<dbReference type="InterPro" id="IPR050248">
    <property type="entry name" value="Polysacc_deacetylase_ArnD"/>
</dbReference>
<dbReference type="InterPro" id="IPR002509">
    <property type="entry name" value="NODB_dom"/>
</dbReference>
<comment type="caution">
    <text evidence="4">The sequence shown here is derived from an EMBL/GenBank/DDBJ whole genome shotgun (WGS) entry which is preliminary data.</text>
</comment>
<feature type="domain" description="NodB homology" evidence="3">
    <location>
        <begin position="166"/>
        <end position="348"/>
    </location>
</feature>
<dbReference type="PANTHER" id="PTHR10587:SF137">
    <property type="entry name" value="4-DEOXY-4-FORMAMIDO-L-ARABINOSE-PHOSPHOUNDECAPRENOL DEFORMYLASE ARND-RELATED"/>
    <property type="match status" value="1"/>
</dbReference>
<evidence type="ECO:0000256" key="1">
    <source>
        <dbReference type="SAM" id="MobiDB-lite"/>
    </source>
</evidence>
<feature type="region of interest" description="Disordered" evidence="1">
    <location>
        <begin position="1"/>
        <end position="77"/>
    </location>
</feature>
<dbReference type="InterPro" id="IPR011330">
    <property type="entry name" value="Glyco_hydro/deAcase_b/a-brl"/>
</dbReference>
<dbReference type="Proteomes" id="UP001198565">
    <property type="component" value="Unassembled WGS sequence"/>
</dbReference>
<feature type="compositionally biased region" description="Low complexity" evidence="1">
    <location>
        <begin position="116"/>
        <end position="139"/>
    </location>
</feature>
<reference evidence="4 5" key="1">
    <citation type="submission" date="2021-08" db="EMBL/GenBank/DDBJ databases">
        <title>Streptomyces sp. PTM05 isolated from lichen.</title>
        <authorList>
            <person name="Somphong A."/>
            <person name="Phongsopitanun W."/>
            <person name="Tanasupawat S."/>
        </authorList>
    </citation>
    <scope>NUCLEOTIDE SEQUENCE [LARGE SCALE GENOMIC DNA]</scope>
    <source>
        <strain evidence="4 5">Ptm05</strain>
    </source>
</reference>
<proteinExistence type="predicted"/>
<dbReference type="CDD" id="cd10917">
    <property type="entry name" value="CE4_NodB_like_6s_7s"/>
    <property type="match status" value="1"/>
</dbReference>
<keyword evidence="5" id="KW-1185">Reference proteome</keyword>
<organism evidence="4 5">
    <name type="scientific">Streptantibioticus parmotrematis</name>
    <dbReference type="NCBI Taxonomy" id="2873249"/>
    <lineage>
        <taxon>Bacteria</taxon>
        <taxon>Bacillati</taxon>
        <taxon>Actinomycetota</taxon>
        <taxon>Actinomycetes</taxon>
        <taxon>Kitasatosporales</taxon>
        <taxon>Streptomycetaceae</taxon>
        <taxon>Streptantibioticus</taxon>
    </lineage>
</organism>
<dbReference type="Gene3D" id="3.20.20.370">
    <property type="entry name" value="Glycoside hydrolase/deacetylase"/>
    <property type="match status" value="1"/>
</dbReference>
<protein>
    <submittedName>
        <fullName evidence="4">Polysaccharide deacetylase family protein</fullName>
    </submittedName>
</protein>
<feature type="region of interest" description="Disordered" evidence="1">
    <location>
        <begin position="110"/>
        <end position="149"/>
    </location>
</feature>
<dbReference type="PROSITE" id="PS51677">
    <property type="entry name" value="NODB"/>
    <property type="match status" value="1"/>
</dbReference>
<dbReference type="EMBL" id="JAINVZ010000007">
    <property type="protein sequence ID" value="MBY8885792.1"/>
    <property type="molecule type" value="Genomic_DNA"/>
</dbReference>
<keyword evidence="2" id="KW-1133">Transmembrane helix</keyword>
<accession>A0ABS7QRI5</accession>
<gene>
    <name evidence="4" type="ORF">K7472_13145</name>
</gene>
<name>A0ABS7QRI5_9ACTN</name>
<dbReference type="Pfam" id="PF01522">
    <property type="entry name" value="Polysacc_deac_1"/>
    <property type="match status" value="1"/>
</dbReference>